<name>A0A1I6VMF3_9SPHI</name>
<sequence length="143" mass="15751">MKANILIIAILLLSLPYIGISQETALPQKGSKVYVANESKNDESIQATNKLIDDLKEWAHWEIKSTKESADFILKADIKTSTGVTLTSWGGTSYTMVVQITNKEGKSLWESAQYKASPNGTNGFNAANAVVKKFMRAVKKKIK</sequence>
<keyword evidence="2" id="KW-1185">Reference proteome</keyword>
<evidence type="ECO:0000313" key="2">
    <source>
        <dbReference type="Proteomes" id="UP000198785"/>
    </source>
</evidence>
<gene>
    <name evidence="1" type="ORF">SAMN05660206_11555</name>
</gene>
<accession>A0A1I6VMF3</accession>
<dbReference type="OrthoDB" id="955411at2"/>
<organism evidence="1 2">
    <name type="scientific">Sphingobacterium wenxiniae</name>
    <dbReference type="NCBI Taxonomy" id="683125"/>
    <lineage>
        <taxon>Bacteria</taxon>
        <taxon>Pseudomonadati</taxon>
        <taxon>Bacteroidota</taxon>
        <taxon>Sphingobacteriia</taxon>
        <taxon>Sphingobacteriales</taxon>
        <taxon>Sphingobacteriaceae</taxon>
        <taxon>Sphingobacterium</taxon>
    </lineage>
</organism>
<proteinExistence type="predicted"/>
<dbReference type="Proteomes" id="UP000198785">
    <property type="component" value="Unassembled WGS sequence"/>
</dbReference>
<reference evidence="1 2" key="1">
    <citation type="submission" date="2016-10" db="EMBL/GenBank/DDBJ databases">
        <authorList>
            <person name="de Groot N.N."/>
        </authorList>
    </citation>
    <scope>NUCLEOTIDE SEQUENCE [LARGE SCALE GENOMIC DNA]</scope>
    <source>
        <strain evidence="1 2">DSM 22789</strain>
    </source>
</reference>
<protein>
    <submittedName>
        <fullName evidence="1">Uncharacterized protein</fullName>
    </submittedName>
</protein>
<evidence type="ECO:0000313" key="1">
    <source>
        <dbReference type="EMBL" id="SFT14912.1"/>
    </source>
</evidence>
<dbReference type="EMBL" id="FOZZ01000015">
    <property type="protein sequence ID" value="SFT14912.1"/>
    <property type="molecule type" value="Genomic_DNA"/>
</dbReference>
<dbReference type="RefSeq" id="WP_093367445.1">
    <property type="nucleotide sequence ID" value="NZ_FOZZ01000015.1"/>
</dbReference>
<dbReference type="AlphaFoldDB" id="A0A1I6VMF3"/>